<feature type="compositionally biased region" description="Low complexity" evidence="1">
    <location>
        <begin position="33"/>
        <end position="45"/>
    </location>
</feature>
<evidence type="ECO:0000256" key="1">
    <source>
        <dbReference type="SAM" id="MobiDB-lite"/>
    </source>
</evidence>
<name>A0ABV9U426_9ACTN</name>
<comment type="caution">
    <text evidence="2">The sequence shown here is derived from an EMBL/GenBank/DDBJ whole genome shotgun (WGS) entry which is preliminary data.</text>
</comment>
<protein>
    <recommendedName>
        <fullName evidence="4">PknH-like extracellular domain-containing protein</fullName>
    </recommendedName>
</protein>
<dbReference type="EMBL" id="JBHSIT010000008">
    <property type="protein sequence ID" value="MFC4911208.1"/>
    <property type="molecule type" value="Genomic_DNA"/>
</dbReference>
<dbReference type="Proteomes" id="UP001595872">
    <property type="component" value="Unassembled WGS sequence"/>
</dbReference>
<organism evidence="2 3">
    <name type="scientific">Actinomadura gamaensis</name>
    <dbReference type="NCBI Taxonomy" id="1763541"/>
    <lineage>
        <taxon>Bacteria</taxon>
        <taxon>Bacillati</taxon>
        <taxon>Actinomycetota</taxon>
        <taxon>Actinomycetes</taxon>
        <taxon>Streptosporangiales</taxon>
        <taxon>Thermomonosporaceae</taxon>
        <taxon>Actinomadura</taxon>
    </lineage>
</organism>
<dbReference type="RefSeq" id="WP_378259858.1">
    <property type="nucleotide sequence ID" value="NZ_JBHSIT010000008.1"/>
</dbReference>
<feature type="region of interest" description="Disordered" evidence="1">
    <location>
        <begin position="28"/>
        <end position="48"/>
    </location>
</feature>
<evidence type="ECO:0000313" key="2">
    <source>
        <dbReference type="EMBL" id="MFC4911208.1"/>
    </source>
</evidence>
<evidence type="ECO:0000313" key="3">
    <source>
        <dbReference type="Proteomes" id="UP001595872"/>
    </source>
</evidence>
<keyword evidence="3" id="KW-1185">Reference proteome</keyword>
<proteinExistence type="predicted"/>
<accession>A0ABV9U426</accession>
<evidence type="ECO:0008006" key="4">
    <source>
        <dbReference type="Google" id="ProtNLM"/>
    </source>
</evidence>
<gene>
    <name evidence="2" type="ORF">ACFPCY_28130</name>
</gene>
<dbReference type="PROSITE" id="PS51257">
    <property type="entry name" value="PROKAR_LIPOPROTEIN"/>
    <property type="match status" value="1"/>
</dbReference>
<reference evidence="3" key="1">
    <citation type="journal article" date="2019" name="Int. J. Syst. Evol. Microbiol.">
        <title>The Global Catalogue of Microorganisms (GCM) 10K type strain sequencing project: providing services to taxonomists for standard genome sequencing and annotation.</title>
        <authorList>
            <consortium name="The Broad Institute Genomics Platform"/>
            <consortium name="The Broad Institute Genome Sequencing Center for Infectious Disease"/>
            <person name="Wu L."/>
            <person name="Ma J."/>
        </authorList>
    </citation>
    <scope>NUCLEOTIDE SEQUENCE [LARGE SCALE GENOMIC DNA]</scope>
    <source>
        <strain evidence="3">KLKA75</strain>
    </source>
</reference>
<sequence length="248" mass="26601">MRPSSAPGGALALAAVIVLTVSGCGGGHHKASAPRTSATTSTATTTPPPPVYTQAKVGAAMLTPKEIGGDVSRIQVAVDALKREQFPSCSLGALKLPGSPKLAIRQYTNSAKGKGEVKYAQAFALYDDAASATSAFDFVKSKVTACPAKHHTPKRPLTENTFILPHDDTWKAAQDTVGQWTHVRGTEQELFSRDVSKYNLFHYFYDYVQRGNLVISTLYWERTEPKGSPDPIGQRATALLTKQLGKLG</sequence>